<evidence type="ECO:0000313" key="1">
    <source>
        <dbReference type="EMBL" id="KAH9556853.1"/>
    </source>
</evidence>
<proteinExistence type="predicted"/>
<keyword evidence="2" id="KW-1185">Reference proteome</keyword>
<gene>
    <name evidence="1" type="ORF">CY35_07G052900</name>
</gene>
<comment type="caution">
    <text evidence="1">The sequence shown here is derived from an EMBL/GenBank/DDBJ whole genome shotgun (WGS) entry which is preliminary data.</text>
</comment>
<evidence type="ECO:0000313" key="2">
    <source>
        <dbReference type="Proteomes" id="UP000828922"/>
    </source>
</evidence>
<sequence length="138" mass="15159">VFTKLANVLPISTFLLLQALAPLATNNGDCHDMEKVVTTITILVLSFVCFFTSFIDNYKDKNGTMYYGFVTTKGMWNPNFKIANIGGVKGCINTFKFNNFVNAAIFVTALVVVLLLIPPTTTCFYLGITTSIVKSIPL</sequence>
<name>A0ACB8HKZ2_9BRYO</name>
<dbReference type="Proteomes" id="UP000828922">
    <property type="component" value="Linkage Group LG07"/>
</dbReference>
<dbReference type="EMBL" id="CM038913">
    <property type="protein sequence ID" value="KAH9556853.1"/>
    <property type="molecule type" value="Genomic_DNA"/>
</dbReference>
<protein>
    <submittedName>
        <fullName evidence="1">Uncharacterized protein</fullName>
    </submittedName>
</protein>
<feature type="non-terminal residue" evidence="1">
    <location>
        <position position="1"/>
    </location>
</feature>
<feature type="non-terminal residue" evidence="1">
    <location>
        <position position="138"/>
    </location>
</feature>
<reference evidence="2" key="1">
    <citation type="journal article" date="2022" name="New Phytol.">
        <title>Phylogenomic structure and speciation in an emerging model: the Sphagnum magellanicum complex (Bryophyta).</title>
        <authorList>
            <person name="Shaw A.J."/>
            <person name="Piatkowski B."/>
            <person name="Duffy A.M."/>
            <person name="Aguero B."/>
            <person name="Imwattana K."/>
            <person name="Nieto-Lugilde M."/>
            <person name="Healey A."/>
            <person name="Weston D.J."/>
            <person name="Patel M.N."/>
            <person name="Schmutz J."/>
            <person name="Grimwood J."/>
            <person name="Yavitt J.B."/>
            <person name="Hassel K."/>
            <person name="Stenoien H.K."/>
            <person name="Flatberg K.I."/>
            <person name="Bickford C.P."/>
            <person name="Hicks K.A."/>
        </authorList>
    </citation>
    <scope>NUCLEOTIDE SEQUENCE [LARGE SCALE GENOMIC DNA]</scope>
</reference>
<accession>A0ACB8HKZ2</accession>
<organism evidence="1 2">
    <name type="scientific">Sphagnum magellanicum</name>
    <dbReference type="NCBI Taxonomy" id="128215"/>
    <lineage>
        <taxon>Eukaryota</taxon>
        <taxon>Viridiplantae</taxon>
        <taxon>Streptophyta</taxon>
        <taxon>Embryophyta</taxon>
        <taxon>Bryophyta</taxon>
        <taxon>Sphagnophytina</taxon>
        <taxon>Sphagnopsida</taxon>
        <taxon>Sphagnales</taxon>
        <taxon>Sphagnaceae</taxon>
        <taxon>Sphagnum</taxon>
    </lineage>
</organism>